<reference evidence="2 3" key="1">
    <citation type="submission" date="2017-10" db="EMBL/GenBank/DDBJ databases">
        <title>Effective Description of Clostridium neonatale sp. nov. linked to necrotizing enterocolitis in neonates and a clarification of species assignable to the genus Clostridium (Prazmowski 1880) emend. Lawson and Rainey 2016.</title>
        <authorList>
            <person name="Bernard K."/>
            <person name="Burdz T."/>
            <person name="Wiebe D."/>
            <person name="Balcewich B."/>
            <person name="Alfa M."/>
            <person name="Bernier A.-M."/>
        </authorList>
    </citation>
    <scope>NUCLEOTIDE SEQUENCE [LARGE SCALE GENOMIC DNA]</scope>
    <source>
        <strain evidence="2 3">LCDC99A005</strain>
    </source>
</reference>
<dbReference type="RefSeq" id="WP_058295040.1">
    <property type="nucleotide sequence ID" value="NZ_CAMRXJ010000062.1"/>
</dbReference>
<dbReference type="Pfam" id="PF20250">
    <property type="entry name" value="FapA_N"/>
    <property type="match status" value="1"/>
</dbReference>
<dbReference type="Pfam" id="PF03961">
    <property type="entry name" value="FapA"/>
    <property type="match status" value="1"/>
</dbReference>
<dbReference type="InterPro" id="IPR046866">
    <property type="entry name" value="FapA_N"/>
</dbReference>
<dbReference type="InterPro" id="IPR046865">
    <property type="entry name" value="FapA_b_solenoid"/>
</dbReference>
<dbReference type="OrthoDB" id="1279at2"/>
<evidence type="ECO:0000259" key="1">
    <source>
        <dbReference type="Pfam" id="PF20250"/>
    </source>
</evidence>
<dbReference type="STRING" id="137838.GCA_001458595_02242"/>
<accession>A0A2A7MGP1</accession>
<gene>
    <name evidence="2" type="ORF">CQ394_03900</name>
</gene>
<sequence length="579" mass="65248">MSLERGIKVVNGNIIFQNDCSDEKFTIKSRKYINLFINDELCKQFEENVVTKDDKIHYTLEKSEAKREINIFISEDKMKAYVRIEYLPEIEYKLKDKASFINLALSVEEVSRKYPPKYTVDEVKKILKEKNVIFGIKEAALEKAILGCNEELLIAEGEYPIQDVPSEVKLLFSPTEMHFPDPESSETIDYKNLFRISNVREGDKIAEIIPETIGKDGKNIFGEIIKKNYVRLTPITANKGCKIEENDIIATIDGKAHISGRIVTVNPVFTVESVNMETCNINFYGDIEVYDSVNDHMDVNAGGSLDVSNNVNASKVVTGGDITILGNAISSKILSGQIDIRKKEYADVLTLYKDMINDIIKTIRLLQAKTTAFGAKDFIQNLTEDKYKDFQKIALKLVTLNIKNETKGSELIEYIKEKVLGYNILKMKSLNDLTILLNILDNEIEYYDKNSIVPLDIRISYCQDCEIKSTGNIIISGKGEFTSKLTAMKDIMFTKPDSVARGGIISAGNSIAAGIVGSRAEIPTTLIVPKEGKISAVLAYRNTTFKIGNVSANTEREYEHVQVFFNKKTRLIEFHEDAF</sequence>
<proteinExistence type="predicted"/>
<organism evidence="2 3">
    <name type="scientific">Clostridium neonatale</name>
    <dbReference type="NCBI Taxonomy" id="137838"/>
    <lineage>
        <taxon>Bacteria</taxon>
        <taxon>Bacillati</taxon>
        <taxon>Bacillota</taxon>
        <taxon>Clostridia</taxon>
        <taxon>Eubacteriales</taxon>
        <taxon>Clostridiaceae</taxon>
        <taxon>Clostridium</taxon>
    </lineage>
</organism>
<dbReference type="InterPro" id="IPR005646">
    <property type="entry name" value="FapA"/>
</dbReference>
<evidence type="ECO:0000313" key="2">
    <source>
        <dbReference type="EMBL" id="PEG30874.1"/>
    </source>
</evidence>
<dbReference type="Proteomes" id="UP000220840">
    <property type="component" value="Unassembled WGS sequence"/>
</dbReference>
<comment type="caution">
    <text evidence="2">The sequence shown here is derived from an EMBL/GenBank/DDBJ whole genome shotgun (WGS) entry which is preliminary data.</text>
</comment>
<dbReference type="PANTHER" id="PTHR38032:SF1">
    <property type="entry name" value="RNA-BINDING PROTEIN KHPB N-TERMINAL DOMAIN-CONTAINING PROTEIN"/>
    <property type="match status" value="1"/>
</dbReference>
<dbReference type="EMBL" id="PDCJ01000001">
    <property type="protein sequence ID" value="PEG30874.1"/>
    <property type="molecule type" value="Genomic_DNA"/>
</dbReference>
<keyword evidence="3" id="KW-1185">Reference proteome</keyword>
<protein>
    <submittedName>
        <fullName evidence="2">DUF342 domain-containing protein</fullName>
    </submittedName>
</protein>
<dbReference type="AlphaFoldDB" id="A0A2A7MGP1"/>
<evidence type="ECO:0000313" key="3">
    <source>
        <dbReference type="Proteomes" id="UP000220840"/>
    </source>
</evidence>
<feature type="domain" description="Flagellar Assembly Protein A N-terminal region" evidence="1">
    <location>
        <begin position="69"/>
        <end position="259"/>
    </location>
</feature>
<name>A0A2A7MGP1_9CLOT</name>
<dbReference type="PANTHER" id="PTHR38032">
    <property type="entry name" value="POLYMERASE-RELATED"/>
    <property type="match status" value="1"/>
</dbReference>